<dbReference type="Proteomes" id="UP000595691">
    <property type="component" value="Chromosome"/>
</dbReference>
<dbReference type="NCBIfam" id="NF041644">
    <property type="entry name" value="CBO0543_fam"/>
    <property type="match status" value="1"/>
</dbReference>
<reference evidence="2 3" key="1">
    <citation type="submission" date="2020-11" db="EMBL/GenBank/DDBJ databases">
        <title>Taxonomic evaluation of the Bacillus sporothermodurans group of bacteria based on whole genome sequences.</title>
        <authorList>
            <person name="Fiedler G."/>
            <person name="Herbstmann A.-D."/>
            <person name="Doll E."/>
            <person name="Wenning M."/>
            <person name="Brinks E."/>
            <person name="Kabisch J."/>
            <person name="Breitenwieser F."/>
            <person name="Lappann M."/>
            <person name="Boehnlein C."/>
            <person name="Franz C."/>
        </authorList>
    </citation>
    <scope>NUCLEOTIDE SEQUENCE [LARGE SCALE GENOMIC DNA]</scope>
    <source>
        <strain evidence="2 3">JCM 19841</strain>
    </source>
</reference>
<evidence type="ECO:0000256" key="1">
    <source>
        <dbReference type="SAM" id="Phobius"/>
    </source>
</evidence>
<keyword evidence="1" id="KW-1133">Transmembrane helix</keyword>
<sequence length="130" mass="15197">MRTNIPTLLLASLLGTYLDLFFIGKTLYTFPKRPLPHIFSFNILFTCVGLPLLTSFFLLLCNILSLSKKVILIFMLSMLMTVGERFSESIGYFAHSDSWNHLYSFIGYTFYLVFIYCFYQWSNDRDLPRA</sequence>
<protein>
    <recommendedName>
        <fullName evidence="4">Group-specific protein</fullName>
    </recommendedName>
</protein>
<accession>A0ABX7E869</accession>
<name>A0ABX7E869_9BACI</name>
<gene>
    <name evidence="2" type="ORF">I5776_10255</name>
</gene>
<feature type="transmembrane region" description="Helical" evidence="1">
    <location>
        <begin position="7"/>
        <end position="27"/>
    </location>
</feature>
<feature type="transmembrane region" description="Helical" evidence="1">
    <location>
        <begin position="99"/>
        <end position="119"/>
    </location>
</feature>
<dbReference type="InterPro" id="IPR048147">
    <property type="entry name" value="CBO0543-like"/>
</dbReference>
<evidence type="ECO:0008006" key="4">
    <source>
        <dbReference type="Google" id="ProtNLM"/>
    </source>
</evidence>
<organism evidence="2 3">
    <name type="scientific">Heyndrickxia vini</name>
    <dbReference type="NCBI Taxonomy" id="1476025"/>
    <lineage>
        <taxon>Bacteria</taxon>
        <taxon>Bacillati</taxon>
        <taxon>Bacillota</taxon>
        <taxon>Bacilli</taxon>
        <taxon>Bacillales</taxon>
        <taxon>Bacillaceae</taxon>
        <taxon>Heyndrickxia</taxon>
    </lineage>
</organism>
<feature type="transmembrane region" description="Helical" evidence="1">
    <location>
        <begin position="70"/>
        <end position="87"/>
    </location>
</feature>
<keyword evidence="1" id="KW-0812">Transmembrane</keyword>
<feature type="transmembrane region" description="Helical" evidence="1">
    <location>
        <begin position="39"/>
        <end position="63"/>
    </location>
</feature>
<evidence type="ECO:0000313" key="2">
    <source>
        <dbReference type="EMBL" id="QQZ11500.1"/>
    </source>
</evidence>
<keyword evidence="3" id="KW-1185">Reference proteome</keyword>
<keyword evidence="1" id="KW-0472">Membrane</keyword>
<evidence type="ECO:0000313" key="3">
    <source>
        <dbReference type="Proteomes" id="UP000595691"/>
    </source>
</evidence>
<proteinExistence type="predicted"/>
<dbReference type="EMBL" id="CP065425">
    <property type="protein sequence ID" value="QQZ11500.1"/>
    <property type="molecule type" value="Genomic_DNA"/>
</dbReference>